<dbReference type="Proteomes" id="UP001329915">
    <property type="component" value="Chromosome"/>
</dbReference>
<dbReference type="EMBL" id="CP121694">
    <property type="protein sequence ID" value="WRO21335.1"/>
    <property type="molecule type" value="Genomic_DNA"/>
</dbReference>
<name>A0AAU0UMR4_9FIRM</name>
<proteinExistence type="predicted"/>
<dbReference type="InterPro" id="IPR002559">
    <property type="entry name" value="Transposase_11"/>
</dbReference>
<accession>A0AAU0UMR4</accession>
<dbReference type="EMBL" id="CP121694">
    <property type="protein sequence ID" value="WRO21903.1"/>
    <property type="molecule type" value="Genomic_DNA"/>
</dbReference>
<evidence type="ECO:0000313" key="3">
    <source>
        <dbReference type="EMBL" id="WRO21903.1"/>
    </source>
</evidence>
<dbReference type="KEGG" id="dbc:MFMK1_001143"/>
<evidence type="ECO:0000313" key="2">
    <source>
        <dbReference type="EMBL" id="WRO21335.1"/>
    </source>
</evidence>
<dbReference type="Pfam" id="PF01609">
    <property type="entry name" value="DDE_Tnp_1"/>
    <property type="match status" value="1"/>
</dbReference>
<dbReference type="AlphaFoldDB" id="A0AAU0UMR4"/>
<dbReference type="PANTHER" id="PTHR34614:SF2">
    <property type="entry name" value="TRANSPOSASE IS4-LIKE DOMAIN-CONTAINING PROTEIN"/>
    <property type="match status" value="1"/>
</dbReference>
<evidence type="ECO:0000259" key="1">
    <source>
        <dbReference type="Pfam" id="PF01609"/>
    </source>
</evidence>
<sequence>MAAIVYQTDKRSGITYAYESVSYWDKDKQQSRAKRTLIGRVDNETKEIVPTDGRGRKKKEVPAPLQRGPVPSIQTSRSFYGATYLLDAIGEKLSITEDLKHCFPSIYWQILSIVYYLILEDKNPLYRFEKWSSLHKHPYGKNITSQRSSELFTSITEEAKNKFFQLQGKRRTEKEFWAYDITSISSYSEHLRQVQYGKNKESDPLAQLNLALVFGERSNLPFYYRKLAGNIPDSKTIKNLLADLDVLGFSKVKLVMDRGFYSQDNINALFKEHLKFLISVKISLAFIRKELDLIYDKFRIFEHYSEKYELYCHTVQTNWLYTQYRPYKGDTLSEPRRIYIHYYYNIDKAAEDEKAFDRKLIALRHELESGKRVPEHENLYKKYFETKTTPKRGTKVTANEHAVTKAKRYYGFFALLTNEKMDAITALELYRNKDVVEKAFGNLKERLNMRRTLVSSEQSLDGKLFVEFVALIYLSYIKKQMQETDLFKSYTLQSALDKLDVIECFEAPGQKLRVGELLEKQKEIYIGLGVAPPSSL</sequence>
<keyword evidence="4" id="KW-1185">Reference proteome</keyword>
<dbReference type="RefSeq" id="WP_366924185.1">
    <property type="nucleotide sequence ID" value="NZ_CP121694.1"/>
</dbReference>
<feature type="domain" description="Transposase IS4-like" evidence="1">
    <location>
        <begin position="196"/>
        <end position="470"/>
    </location>
</feature>
<dbReference type="InterPro" id="IPR047654">
    <property type="entry name" value="IS1634_transpos"/>
</dbReference>
<protein>
    <submittedName>
        <fullName evidence="3">IS1634 family transposase</fullName>
    </submittedName>
</protein>
<dbReference type="NCBIfam" id="NF033559">
    <property type="entry name" value="transpos_IS1634"/>
    <property type="match status" value="1"/>
</dbReference>
<evidence type="ECO:0000313" key="4">
    <source>
        <dbReference type="Proteomes" id="UP001329915"/>
    </source>
</evidence>
<dbReference type="KEGG" id="dbc:MFMK1_001724"/>
<reference evidence="3 4" key="1">
    <citation type="submission" date="2023-04" db="EMBL/GenBank/DDBJ databases">
        <authorList>
            <person name="Hsu D."/>
        </authorList>
    </citation>
    <scope>NUCLEOTIDE SEQUENCE [LARGE SCALE GENOMIC DNA]</scope>
    <source>
        <strain evidence="3 4">MK1</strain>
    </source>
</reference>
<dbReference type="GO" id="GO:0003677">
    <property type="term" value="F:DNA binding"/>
    <property type="evidence" value="ECO:0007669"/>
    <property type="project" value="InterPro"/>
</dbReference>
<dbReference type="GO" id="GO:0004803">
    <property type="term" value="F:transposase activity"/>
    <property type="evidence" value="ECO:0007669"/>
    <property type="project" value="InterPro"/>
</dbReference>
<dbReference type="PANTHER" id="PTHR34614">
    <property type="match status" value="1"/>
</dbReference>
<gene>
    <name evidence="2" type="ORF">MFMK1_001143</name>
    <name evidence="3" type="ORF">MFMK1_001724</name>
</gene>
<dbReference type="GO" id="GO:0006313">
    <property type="term" value="P:DNA transposition"/>
    <property type="evidence" value="ECO:0007669"/>
    <property type="project" value="InterPro"/>
</dbReference>
<organism evidence="3 4">
    <name type="scientific">Metallumcola ferriviriculae</name>
    <dbReference type="NCBI Taxonomy" id="3039180"/>
    <lineage>
        <taxon>Bacteria</taxon>
        <taxon>Bacillati</taxon>
        <taxon>Bacillota</taxon>
        <taxon>Clostridia</taxon>
        <taxon>Neomoorellales</taxon>
        <taxon>Desulfitibacteraceae</taxon>
        <taxon>Metallumcola</taxon>
    </lineage>
</organism>